<dbReference type="InterPro" id="IPR045871">
    <property type="entry name" value="AHP1-5/YPD1"/>
</dbReference>
<evidence type="ECO:0000256" key="1">
    <source>
        <dbReference type="ARBA" id="ARBA00022864"/>
    </source>
</evidence>
<dbReference type="AlphaFoldDB" id="A0A6A3BCY6"/>
<dbReference type="GO" id="GO:0009927">
    <property type="term" value="F:histidine phosphotransfer kinase activity"/>
    <property type="evidence" value="ECO:0007669"/>
    <property type="project" value="UniProtKB-UniRule"/>
</dbReference>
<keyword evidence="2 4" id="KW-0902">Two-component regulatory system</keyword>
<organism evidence="6 7">
    <name type="scientific">Hibiscus syriacus</name>
    <name type="common">Rose of Sharon</name>
    <dbReference type="NCBI Taxonomy" id="106335"/>
    <lineage>
        <taxon>Eukaryota</taxon>
        <taxon>Viridiplantae</taxon>
        <taxon>Streptophyta</taxon>
        <taxon>Embryophyta</taxon>
        <taxon>Tracheophyta</taxon>
        <taxon>Spermatophyta</taxon>
        <taxon>Magnoliopsida</taxon>
        <taxon>eudicotyledons</taxon>
        <taxon>Gunneridae</taxon>
        <taxon>Pentapetalae</taxon>
        <taxon>rosids</taxon>
        <taxon>malvids</taxon>
        <taxon>Malvales</taxon>
        <taxon>Malvaceae</taxon>
        <taxon>Malvoideae</taxon>
        <taxon>Hibiscus</taxon>
    </lineage>
</organism>
<dbReference type="SUPFAM" id="SSF47226">
    <property type="entry name" value="Histidine-containing phosphotransfer domain, HPT domain"/>
    <property type="match status" value="1"/>
</dbReference>
<name>A0A6A3BCY6_HIBSY</name>
<comment type="caution">
    <text evidence="6">The sequence shown here is derived from an EMBL/GenBank/DDBJ whole genome shotgun (WGS) entry which is preliminary data.</text>
</comment>
<dbReference type="GO" id="GO:0005634">
    <property type="term" value="C:nucleus"/>
    <property type="evidence" value="ECO:0007669"/>
    <property type="project" value="UniProtKB-SubCell"/>
</dbReference>
<dbReference type="PROSITE" id="PS50894">
    <property type="entry name" value="HPT"/>
    <property type="match status" value="1"/>
</dbReference>
<keyword evidence="1 4" id="KW-0932">Cytokinin signaling pathway</keyword>
<evidence type="ECO:0000256" key="2">
    <source>
        <dbReference type="ARBA" id="ARBA00023012"/>
    </source>
</evidence>
<protein>
    <recommendedName>
        <fullName evidence="4">Histidine-containing phosphotransfer protein</fullName>
    </recommendedName>
</protein>
<reference evidence="6" key="1">
    <citation type="submission" date="2019-09" db="EMBL/GenBank/DDBJ databases">
        <title>Draft genome information of white flower Hibiscus syriacus.</title>
        <authorList>
            <person name="Kim Y.-M."/>
        </authorList>
    </citation>
    <scope>NUCLEOTIDE SEQUENCE [LARGE SCALE GENOMIC DNA]</scope>
    <source>
        <strain evidence="6">YM2019G1</strain>
    </source>
</reference>
<sequence>MAASSSREALNRELMDIIRSMEQEGMVDFHFRMVHGMKETNGPYFFASLLPTFCRDSAETFRYLASALGQTVLNYHNLVELSIKIKGSASSIGACRMADACDAVQRAAERREDKESLVTALNAAKQVFVGVQEKMNTLVQLERRIISRETAGP</sequence>
<dbReference type="Gene3D" id="1.20.120.160">
    <property type="entry name" value="HPT domain"/>
    <property type="match status" value="1"/>
</dbReference>
<dbReference type="PANTHER" id="PTHR28242">
    <property type="entry name" value="PHOSPHORELAY INTERMEDIATE PROTEIN YPD1"/>
    <property type="match status" value="1"/>
</dbReference>
<dbReference type="InterPro" id="IPR008207">
    <property type="entry name" value="Sig_transdc_His_kin_Hpt_dom"/>
</dbReference>
<comment type="subcellular location">
    <subcellularLocation>
        <location evidence="4">Cytoplasm</location>
        <location evidence="4">Cytosol</location>
    </subcellularLocation>
    <subcellularLocation>
        <location evidence="4">Nucleus</location>
    </subcellularLocation>
</comment>
<evidence type="ECO:0000256" key="4">
    <source>
        <dbReference type="RuleBase" id="RU369004"/>
    </source>
</evidence>
<dbReference type="EMBL" id="VEPZ02000875">
    <property type="protein sequence ID" value="KAE8713857.1"/>
    <property type="molecule type" value="Genomic_DNA"/>
</dbReference>
<dbReference type="Proteomes" id="UP000436088">
    <property type="component" value="Unassembled WGS sequence"/>
</dbReference>
<comment type="function">
    <text evidence="4">Functions as a two-component phosphorelay mediators between cytokinin sensor histidine kinases and response regulators (B-type ARRs). Plays an important role in propagating cytokinin signal transduction.</text>
</comment>
<dbReference type="GO" id="GO:0043424">
    <property type="term" value="F:protein histidine kinase binding"/>
    <property type="evidence" value="ECO:0007669"/>
    <property type="project" value="UniProtKB-UniRule"/>
</dbReference>
<dbReference type="GO" id="GO:0009736">
    <property type="term" value="P:cytokinin-activated signaling pathway"/>
    <property type="evidence" value="ECO:0007669"/>
    <property type="project" value="UniProtKB-KW"/>
</dbReference>
<comment type="caution">
    <text evidence="3">Lacks conserved residue(s) required for the propagation of feature annotation.</text>
</comment>
<proteinExistence type="predicted"/>
<dbReference type="GO" id="GO:0000160">
    <property type="term" value="P:phosphorelay signal transduction system"/>
    <property type="evidence" value="ECO:0007669"/>
    <property type="project" value="UniProtKB-UniRule"/>
</dbReference>
<accession>A0A6A3BCY6</accession>
<evidence type="ECO:0000313" key="7">
    <source>
        <dbReference type="Proteomes" id="UP000436088"/>
    </source>
</evidence>
<dbReference type="PANTHER" id="PTHR28242:SF63">
    <property type="entry name" value="HISTIDINE-CONTAINING PHOSPHOTRANSFER PROTEIN"/>
    <property type="match status" value="1"/>
</dbReference>
<evidence type="ECO:0000259" key="5">
    <source>
        <dbReference type="PROSITE" id="PS50894"/>
    </source>
</evidence>
<evidence type="ECO:0000256" key="3">
    <source>
        <dbReference type="PROSITE-ProRule" id="PRU00110"/>
    </source>
</evidence>
<keyword evidence="7" id="KW-1185">Reference proteome</keyword>
<comment type="domain">
    <text evidence="4">Histidine-containing phosphotransfer domain (HPt) contains an active histidine that mediates the phosphotransfer.</text>
</comment>
<evidence type="ECO:0000313" key="6">
    <source>
        <dbReference type="EMBL" id="KAE8713857.1"/>
    </source>
</evidence>
<feature type="domain" description="HPt" evidence="5">
    <location>
        <begin position="42"/>
        <end position="145"/>
    </location>
</feature>
<dbReference type="GO" id="GO:0005829">
    <property type="term" value="C:cytosol"/>
    <property type="evidence" value="ECO:0007669"/>
    <property type="project" value="UniProtKB-SubCell"/>
</dbReference>
<dbReference type="Pfam" id="PF01627">
    <property type="entry name" value="Hpt"/>
    <property type="match status" value="1"/>
</dbReference>
<gene>
    <name evidence="6" type="ORF">F3Y22_tig00110204pilonHSYRG00112</name>
</gene>
<dbReference type="InterPro" id="IPR036641">
    <property type="entry name" value="HPT_dom_sf"/>
</dbReference>